<dbReference type="Proteomes" id="UP001301728">
    <property type="component" value="Unassembled WGS sequence"/>
</dbReference>
<organism evidence="3 4">
    <name type="scientific">Limnoraphis robusta CCNP1315</name>
    <dbReference type="NCBI Taxonomy" id="3110306"/>
    <lineage>
        <taxon>Bacteria</taxon>
        <taxon>Bacillati</taxon>
        <taxon>Cyanobacteriota</taxon>
        <taxon>Cyanophyceae</taxon>
        <taxon>Oscillatoriophycideae</taxon>
        <taxon>Oscillatoriales</taxon>
        <taxon>Sirenicapillariaceae</taxon>
        <taxon>Limnoraphis</taxon>
    </lineage>
</organism>
<proteinExistence type="predicted"/>
<gene>
    <name evidence="3" type="ORF">VB854_04920</name>
</gene>
<keyword evidence="1 3" id="KW-0808">Transferase</keyword>
<dbReference type="RefSeq" id="WP_323273578.1">
    <property type="nucleotide sequence ID" value="NZ_JAYGHT010000008.1"/>
</dbReference>
<dbReference type="SUPFAM" id="SSF51161">
    <property type="entry name" value="Trimeric LpxA-like enzymes"/>
    <property type="match status" value="1"/>
</dbReference>
<dbReference type="InterPro" id="IPR001451">
    <property type="entry name" value="Hexapep"/>
</dbReference>
<dbReference type="PROSITE" id="PS00101">
    <property type="entry name" value="HEXAPEP_TRANSFERASES"/>
    <property type="match status" value="1"/>
</dbReference>
<name>A0ABU5TUH0_9CYAN</name>
<sequence length="183" mass="20743">MALWKPEDQIKIGKFCSFAKNITIFGGGEHLMERVTTYPFVLFFTEPRLDELIDGRNKGVTTIENDVWIGYEATILSGVKIGNGAVIGAKSVVAQDIPDYAIAVGNPARVKRYRFQPETIERLLALKWWNWDLKKILANLDKLYQNPDHWADDLQFIEPDADSPTVLSHQQVINFGLGKPQQL</sequence>
<evidence type="ECO:0000256" key="1">
    <source>
        <dbReference type="ARBA" id="ARBA00022679"/>
    </source>
</evidence>
<dbReference type="EC" id="2.3.1.-" evidence="3"/>
<dbReference type="InterPro" id="IPR018357">
    <property type="entry name" value="Hexapep_transf_CS"/>
</dbReference>
<dbReference type="InterPro" id="IPR011004">
    <property type="entry name" value="Trimer_LpxA-like_sf"/>
</dbReference>
<comment type="caution">
    <text evidence="3">The sequence shown here is derived from an EMBL/GenBank/DDBJ whole genome shotgun (WGS) entry which is preliminary data.</text>
</comment>
<evidence type="ECO:0000313" key="4">
    <source>
        <dbReference type="Proteomes" id="UP001301728"/>
    </source>
</evidence>
<dbReference type="GO" id="GO:0016746">
    <property type="term" value="F:acyltransferase activity"/>
    <property type="evidence" value="ECO:0007669"/>
    <property type="project" value="UniProtKB-KW"/>
</dbReference>
<dbReference type="EMBL" id="JAYGHT010000008">
    <property type="protein sequence ID" value="MEA5518286.1"/>
    <property type="molecule type" value="Genomic_DNA"/>
</dbReference>
<protein>
    <submittedName>
        <fullName evidence="3">CatB-related O-acetyltransferase</fullName>
        <ecNumber evidence="3">2.3.1.-</ecNumber>
    </submittedName>
</protein>
<evidence type="ECO:0000256" key="2">
    <source>
        <dbReference type="ARBA" id="ARBA00022737"/>
    </source>
</evidence>
<keyword evidence="4" id="KW-1185">Reference proteome</keyword>
<dbReference type="CDD" id="cd03349">
    <property type="entry name" value="LbH_XAT"/>
    <property type="match status" value="1"/>
</dbReference>
<keyword evidence="2" id="KW-0677">Repeat</keyword>
<keyword evidence="3" id="KW-0012">Acyltransferase</keyword>
<evidence type="ECO:0000313" key="3">
    <source>
        <dbReference type="EMBL" id="MEA5518286.1"/>
    </source>
</evidence>
<dbReference type="Gene3D" id="2.160.10.10">
    <property type="entry name" value="Hexapeptide repeat proteins"/>
    <property type="match status" value="1"/>
</dbReference>
<reference evidence="3 4" key="1">
    <citation type="submission" date="2023-12" db="EMBL/GenBank/DDBJ databases">
        <title>Baltic Sea Cyanobacteria.</title>
        <authorList>
            <person name="Delbaje E."/>
            <person name="Fewer D.P."/>
            <person name="Shishido T.K."/>
        </authorList>
    </citation>
    <scope>NUCLEOTIDE SEQUENCE [LARGE SCALE GENOMIC DNA]</scope>
    <source>
        <strain evidence="3 4">CCNP 1315</strain>
    </source>
</reference>
<dbReference type="PANTHER" id="PTHR43300:SF11">
    <property type="entry name" value="ACETYLTRANSFERASE RV3034C-RELATED"/>
    <property type="match status" value="1"/>
</dbReference>
<dbReference type="Pfam" id="PF00132">
    <property type="entry name" value="Hexapep"/>
    <property type="match status" value="1"/>
</dbReference>
<accession>A0ABU5TUH0</accession>
<dbReference type="PANTHER" id="PTHR43300">
    <property type="entry name" value="ACETYLTRANSFERASE"/>
    <property type="match status" value="1"/>
</dbReference>
<dbReference type="InterPro" id="IPR050179">
    <property type="entry name" value="Trans_hexapeptide_repeat"/>
</dbReference>